<evidence type="ECO:0000256" key="27">
    <source>
        <dbReference type="ARBA" id="ARBA00023242"/>
    </source>
</evidence>
<dbReference type="GO" id="GO:0016818">
    <property type="term" value="F:hydrolase activity, acting on acid anhydrides, in phosphorus-containing anhydrides"/>
    <property type="evidence" value="ECO:0007669"/>
    <property type="project" value="InterPro"/>
</dbReference>
<evidence type="ECO:0000313" key="35">
    <source>
        <dbReference type="EMBL" id="KAI5616317.1"/>
    </source>
</evidence>
<comment type="cofactor">
    <cofactor evidence="1">
        <name>[4Fe-4S] cluster</name>
        <dbReference type="ChEBI" id="CHEBI:49883"/>
    </cofactor>
</comment>
<keyword evidence="11" id="KW-0479">Metal-binding</keyword>
<dbReference type="GO" id="GO:0003677">
    <property type="term" value="F:DNA binding"/>
    <property type="evidence" value="ECO:0007669"/>
    <property type="project" value="UniProtKB-KW"/>
</dbReference>
<dbReference type="GO" id="GO:0006281">
    <property type="term" value="P:DNA repair"/>
    <property type="evidence" value="ECO:0007669"/>
    <property type="project" value="UniProtKB-KW"/>
</dbReference>
<comment type="catalytic activity">
    <reaction evidence="29">
        <text>ATP + H2O = ADP + phosphate + H(+)</text>
        <dbReference type="Rhea" id="RHEA:13065"/>
        <dbReference type="ChEBI" id="CHEBI:15377"/>
        <dbReference type="ChEBI" id="CHEBI:15378"/>
        <dbReference type="ChEBI" id="CHEBI:30616"/>
        <dbReference type="ChEBI" id="CHEBI:43474"/>
        <dbReference type="ChEBI" id="CHEBI:456216"/>
        <dbReference type="EC" id="5.6.2.3"/>
    </reaction>
</comment>
<dbReference type="InterPro" id="IPR013020">
    <property type="entry name" value="Rad3/Chl1-like"/>
</dbReference>
<evidence type="ECO:0000256" key="28">
    <source>
        <dbReference type="ARBA" id="ARBA00044969"/>
    </source>
</evidence>
<comment type="similarity">
    <text evidence="6">Belongs to the DEAD box helicase family. DEAH subfamily. DDX11/CHL1 sub-subfamily.</text>
</comment>
<keyword evidence="36" id="KW-1185">Reference proteome</keyword>
<evidence type="ECO:0000256" key="17">
    <source>
        <dbReference type="ARBA" id="ARBA00022884"/>
    </source>
</evidence>
<keyword evidence="15 35" id="KW-0347">Helicase</keyword>
<keyword evidence="10" id="KW-0235">DNA replication</keyword>
<dbReference type="Gene3D" id="3.40.50.300">
    <property type="entry name" value="P-loop containing nucleotide triphosphate hydrolases"/>
    <property type="match status" value="3"/>
</dbReference>
<dbReference type="SMART" id="SM00488">
    <property type="entry name" value="DEXDc2"/>
    <property type="match status" value="1"/>
</dbReference>
<evidence type="ECO:0000256" key="12">
    <source>
        <dbReference type="ARBA" id="ARBA00022741"/>
    </source>
</evidence>
<evidence type="ECO:0000256" key="30">
    <source>
        <dbReference type="ARBA" id="ARBA00074489"/>
    </source>
</evidence>
<keyword evidence="27" id="KW-0539">Nucleus</keyword>
<evidence type="ECO:0000256" key="22">
    <source>
        <dbReference type="ARBA" id="ARBA00023159"/>
    </source>
</evidence>
<dbReference type="CDD" id="cd18788">
    <property type="entry name" value="SF2_C_XPD"/>
    <property type="match status" value="1"/>
</dbReference>
<evidence type="ECO:0000313" key="36">
    <source>
        <dbReference type="Proteomes" id="UP001205998"/>
    </source>
</evidence>
<keyword evidence="14" id="KW-0378">Hydrolase</keyword>
<comment type="subcellular location">
    <subcellularLocation>
        <location evidence="3">Cytoplasm</location>
        <location evidence="3">Cytoskeleton</location>
        <location evidence="3">Microtubule organizing center</location>
        <location evidence="3">Centrosome</location>
    </subcellularLocation>
    <subcellularLocation>
        <location evidence="5">Cytoplasm</location>
        <location evidence="5">Cytoskeleton</location>
        <location evidence="5">Spindle pole</location>
    </subcellularLocation>
    <subcellularLocation>
        <location evidence="2">Midbody</location>
    </subcellularLocation>
    <subcellularLocation>
        <location evidence="4">Nucleus</location>
        <location evidence="4">Nucleolus</location>
    </subcellularLocation>
</comment>
<evidence type="ECO:0000256" key="33">
    <source>
        <dbReference type="SAM" id="MobiDB-lite"/>
    </source>
</evidence>
<feature type="compositionally biased region" description="Basic and acidic residues" evidence="33">
    <location>
        <begin position="84"/>
        <end position="96"/>
    </location>
</feature>
<evidence type="ECO:0000256" key="20">
    <source>
        <dbReference type="ARBA" id="ARBA00023015"/>
    </source>
</evidence>
<dbReference type="GO" id="GO:0030496">
    <property type="term" value="C:midbody"/>
    <property type="evidence" value="ECO:0007669"/>
    <property type="project" value="UniProtKB-SubCell"/>
</dbReference>
<protein>
    <recommendedName>
        <fullName evidence="30">ATP-dependent DNA helicase DDX11</fullName>
        <ecNumber evidence="28">5.6.2.3</ecNumber>
    </recommendedName>
    <alternativeName>
        <fullName evidence="32">DEAD/H-box protein 11</fullName>
    </alternativeName>
    <alternativeName>
        <fullName evidence="31">DNA 5'-3' helicase DDX11</fullName>
    </alternativeName>
</protein>
<evidence type="ECO:0000256" key="21">
    <source>
        <dbReference type="ARBA" id="ARBA00023125"/>
    </source>
</evidence>
<dbReference type="GO" id="GO:0046872">
    <property type="term" value="F:metal ion binding"/>
    <property type="evidence" value="ECO:0007669"/>
    <property type="project" value="UniProtKB-KW"/>
</dbReference>
<sequence length="902" mass="101568">MENLDGVRRFPFPFTPYPIQERFMEELYDVLEQGKVGIFESPTGTGKSLSLICGALTWLKDFEEKKREEAAKLLENTVITRAGEGGRDGAGDEVQEKNGSSADAELDWVSEFVQKRAEREMVNKLKDEEVKRKRREDRLEMIRHNAHLKHAMKRKNNENDETEKLLQVSKQDVVSEEGPDEDEEDGLVVADYESDEDAAPKNKLCDEDDDDDDLEEEHITKIYYCSRTHSQLAQFVHEVQKSPFRSTVRLVNLGSRQNLCINPEVNRLESVQLINDRCMELQKNKHGKQNKADSEPKRRRGAVKATCLFSGYEKIMTMRDEVLASVRDIEQLVQHGRGTHTCPYYSTRLAIPAAEVVVLPYQSLLHAATRKASGIKLKDQIVIIDEAHNLTDTITALHSAEVSGSQLCRAHSQLSQYCDRYRSRLKAKNLMYIKQILFVLEGLVRTLGGKVGLNPVTQSTQPGAELLTINDFLFRAQIDNINLFKVQRYFEKSLISRKLFGFSEKYEGSGVSAHTSWMNKENRRTEGLGRFLQGLQTKATGPVENQGSAEERPLMASPMMLVESFLFALTSANKDGRVVMEKQACLAQSSVKFLMLNAAVHFAQVLKECRAVIIAGGTMQPVSDFKEQLLLAAGVPNERITQFSCGHVIPPENILPIILCAGPSGQDLEFTFQTRDTPQMMEETGRVLSNLCNVVPGGVVCFFPSYEYERRILGHWEKSGVLQRLEAKKKIFQEPKKAGQVEQVLSEYSRCIQCCRNNGGGQTGALLFSVVGGKMSEGINFSDDLGRCIVMVGMPYPNIKSPELQEKMAYLDKHMPPVGGKSPGKALIENLCMKAVNQSIGRAIRHRGDYACIVLCDRRYGRPATLRKLPEWIRSSTHTHSSFGPAFGSIRKFFLEKRQTQH</sequence>
<evidence type="ECO:0000256" key="13">
    <source>
        <dbReference type="ARBA" id="ARBA00022763"/>
    </source>
</evidence>
<keyword evidence="23" id="KW-0804">Transcription</keyword>
<feature type="region of interest" description="Disordered" evidence="33">
    <location>
        <begin position="82"/>
        <end position="101"/>
    </location>
</feature>
<dbReference type="GO" id="GO:0043139">
    <property type="term" value="F:5'-3' DNA helicase activity"/>
    <property type="evidence" value="ECO:0007669"/>
    <property type="project" value="UniProtKB-EC"/>
</dbReference>
<evidence type="ECO:0000256" key="8">
    <source>
        <dbReference type="ARBA" id="ARBA00022485"/>
    </source>
</evidence>
<dbReference type="InterPro" id="IPR014013">
    <property type="entry name" value="Helic_SF1/SF2_ATP-bd_DinG/Rad3"/>
</dbReference>
<dbReference type="InterPro" id="IPR027417">
    <property type="entry name" value="P-loop_NTPase"/>
</dbReference>
<name>A0AAD5FI57_SILAS</name>
<evidence type="ECO:0000256" key="29">
    <source>
        <dbReference type="ARBA" id="ARBA00048954"/>
    </source>
</evidence>
<evidence type="ECO:0000256" key="5">
    <source>
        <dbReference type="ARBA" id="ARBA00004647"/>
    </source>
</evidence>
<keyword evidence="18" id="KW-0408">Iron</keyword>
<dbReference type="GO" id="GO:0000922">
    <property type="term" value="C:spindle pole"/>
    <property type="evidence" value="ECO:0007669"/>
    <property type="project" value="UniProtKB-SubCell"/>
</dbReference>
<dbReference type="GO" id="GO:0034085">
    <property type="term" value="P:establishment of sister chromatid cohesion"/>
    <property type="evidence" value="ECO:0007669"/>
    <property type="project" value="TreeGrafter"/>
</dbReference>
<keyword evidence="26" id="KW-0413">Isomerase</keyword>
<evidence type="ECO:0000256" key="19">
    <source>
        <dbReference type="ARBA" id="ARBA00023014"/>
    </source>
</evidence>
<evidence type="ECO:0000256" key="18">
    <source>
        <dbReference type="ARBA" id="ARBA00023004"/>
    </source>
</evidence>
<keyword evidence="19" id="KW-0411">Iron-sulfur</keyword>
<dbReference type="NCBIfam" id="TIGR00604">
    <property type="entry name" value="rad3"/>
    <property type="match status" value="1"/>
</dbReference>
<keyword evidence="9" id="KW-0963">Cytoplasm</keyword>
<evidence type="ECO:0000256" key="25">
    <source>
        <dbReference type="ARBA" id="ARBA00023212"/>
    </source>
</evidence>
<evidence type="ECO:0000256" key="14">
    <source>
        <dbReference type="ARBA" id="ARBA00022801"/>
    </source>
</evidence>
<evidence type="ECO:0000256" key="1">
    <source>
        <dbReference type="ARBA" id="ARBA00001966"/>
    </source>
</evidence>
<evidence type="ECO:0000256" key="3">
    <source>
        <dbReference type="ARBA" id="ARBA00004300"/>
    </source>
</evidence>
<dbReference type="Pfam" id="PF13307">
    <property type="entry name" value="Helicase_C_2"/>
    <property type="match status" value="1"/>
</dbReference>
<dbReference type="PROSITE" id="PS51193">
    <property type="entry name" value="HELICASE_ATP_BIND_2"/>
    <property type="match status" value="1"/>
</dbReference>
<dbReference type="Proteomes" id="UP001205998">
    <property type="component" value="Unassembled WGS sequence"/>
</dbReference>
<feature type="compositionally biased region" description="Acidic residues" evidence="33">
    <location>
        <begin position="174"/>
        <end position="197"/>
    </location>
</feature>
<evidence type="ECO:0000256" key="4">
    <source>
        <dbReference type="ARBA" id="ARBA00004604"/>
    </source>
</evidence>
<dbReference type="PANTHER" id="PTHR11472">
    <property type="entry name" value="DNA REPAIR DEAD HELICASE RAD3/XP-D SUBFAMILY MEMBER"/>
    <property type="match status" value="1"/>
</dbReference>
<keyword evidence="12" id="KW-0547">Nucleotide-binding</keyword>
<feature type="compositionally biased region" description="Basic and acidic residues" evidence="33">
    <location>
        <begin position="155"/>
        <end position="164"/>
    </location>
</feature>
<dbReference type="GO" id="GO:0005813">
    <property type="term" value="C:centrosome"/>
    <property type="evidence" value="ECO:0007669"/>
    <property type="project" value="UniProtKB-SubCell"/>
</dbReference>
<dbReference type="GO" id="GO:0005730">
    <property type="term" value="C:nucleolus"/>
    <property type="evidence" value="ECO:0007669"/>
    <property type="project" value="UniProtKB-SubCell"/>
</dbReference>
<dbReference type="EMBL" id="MU551741">
    <property type="protein sequence ID" value="KAI5616317.1"/>
    <property type="molecule type" value="Genomic_DNA"/>
</dbReference>
<evidence type="ECO:0000256" key="10">
    <source>
        <dbReference type="ARBA" id="ARBA00022705"/>
    </source>
</evidence>
<dbReference type="FunFam" id="3.40.50.300:FF:001050">
    <property type="entry name" value="ATP-dependent DNA helicase DDX11"/>
    <property type="match status" value="1"/>
</dbReference>
<organism evidence="35 36">
    <name type="scientific">Silurus asotus</name>
    <name type="common">Amur catfish</name>
    <name type="synonym">Parasilurus asotus</name>
    <dbReference type="NCBI Taxonomy" id="30991"/>
    <lineage>
        <taxon>Eukaryota</taxon>
        <taxon>Metazoa</taxon>
        <taxon>Chordata</taxon>
        <taxon>Craniata</taxon>
        <taxon>Vertebrata</taxon>
        <taxon>Euteleostomi</taxon>
        <taxon>Actinopterygii</taxon>
        <taxon>Neopterygii</taxon>
        <taxon>Teleostei</taxon>
        <taxon>Ostariophysi</taxon>
        <taxon>Siluriformes</taxon>
        <taxon>Siluridae</taxon>
        <taxon>Silurus</taxon>
    </lineage>
</organism>
<dbReference type="FunFam" id="3.40.50.300:FF:000909">
    <property type="entry name" value="Putative ATP-dependent RNA helicase DDX11"/>
    <property type="match status" value="1"/>
</dbReference>
<evidence type="ECO:0000256" key="32">
    <source>
        <dbReference type="ARBA" id="ARBA00080369"/>
    </source>
</evidence>
<keyword evidence="16" id="KW-0067">ATP-binding</keyword>
<keyword evidence="20" id="KW-0805">Transcription regulation</keyword>
<dbReference type="InterPro" id="IPR045028">
    <property type="entry name" value="DinG/Rad3-like"/>
</dbReference>
<evidence type="ECO:0000259" key="34">
    <source>
        <dbReference type="PROSITE" id="PS51193"/>
    </source>
</evidence>
<evidence type="ECO:0000256" key="31">
    <source>
        <dbReference type="ARBA" id="ARBA00079245"/>
    </source>
</evidence>
<keyword evidence="25" id="KW-0206">Cytoskeleton</keyword>
<dbReference type="InterPro" id="IPR006555">
    <property type="entry name" value="ATP-dep_Helicase_C"/>
</dbReference>
<dbReference type="FunFam" id="3.40.50.300:FF:000910">
    <property type="entry name" value="probable ATP-dependent DNA helicase DDX11"/>
    <property type="match status" value="1"/>
</dbReference>
<dbReference type="SUPFAM" id="SSF52540">
    <property type="entry name" value="P-loop containing nucleoside triphosphate hydrolases"/>
    <property type="match status" value="1"/>
</dbReference>
<evidence type="ECO:0000256" key="9">
    <source>
        <dbReference type="ARBA" id="ARBA00022490"/>
    </source>
</evidence>
<evidence type="ECO:0000256" key="24">
    <source>
        <dbReference type="ARBA" id="ARBA00023204"/>
    </source>
</evidence>
<dbReference type="GO" id="GO:0006260">
    <property type="term" value="P:DNA replication"/>
    <property type="evidence" value="ECO:0007669"/>
    <property type="project" value="UniProtKB-KW"/>
</dbReference>
<keyword evidence="8" id="KW-0004">4Fe-4S</keyword>
<dbReference type="InterPro" id="IPR010614">
    <property type="entry name" value="RAD3-like_helicase_DEAD"/>
</dbReference>
<comment type="caution">
    <text evidence="35">The sequence shown here is derived from an EMBL/GenBank/DDBJ whole genome shotgun (WGS) entry which is preliminary data.</text>
</comment>
<keyword evidence="22" id="KW-0010">Activator</keyword>
<dbReference type="SMART" id="SM00491">
    <property type="entry name" value="HELICc2"/>
    <property type="match status" value="1"/>
</dbReference>
<keyword evidence="21" id="KW-0238">DNA-binding</keyword>
<evidence type="ECO:0000256" key="2">
    <source>
        <dbReference type="ARBA" id="ARBA00004214"/>
    </source>
</evidence>
<gene>
    <name evidence="35" type="ORF">C0J50_24154</name>
</gene>
<evidence type="ECO:0000256" key="7">
    <source>
        <dbReference type="ARBA" id="ARBA00022473"/>
    </source>
</evidence>
<dbReference type="InterPro" id="IPR006554">
    <property type="entry name" value="Helicase-like_DEXD_c2"/>
</dbReference>
<evidence type="ECO:0000256" key="15">
    <source>
        <dbReference type="ARBA" id="ARBA00022806"/>
    </source>
</evidence>
<dbReference type="Pfam" id="PF06733">
    <property type="entry name" value="DEAD_2"/>
    <property type="match status" value="1"/>
</dbReference>
<evidence type="ECO:0000256" key="16">
    <source>
        <dbReference type="ARBA" id="ARBA00022840"/>
    </source>
</evidence>
<evidence type="ECO:0000256" key="23">
    <source>
        <dbReference type="ARBA" id="ARBA00023163"/>
    </source>
</evidence>
<dbReference type="GO" id="GO:0003723">
    <property type="term" value="F:RNA binding"/>
    <property type="evidence" value="ECO:0007669"/>
    <property type="project" value="UniProtKB-KW"/>
</dbReference>
<evidence type="ECO:0000256" key="11">
    <source>
        <dbReference type="ARBA" id="ARBA00022723"/>
    </source>
</evidence>
<dbReference type="AlphaFoldDB" id="A0AAD5FI57"/>
<accession>A0AAD5FI57</accession>
<feature type="domain" description="Helicase ATP-binding" evidence="34">
    <location>
        <begin position="6"/>
        <end position="437"/>
    </location>
</feature>
<dbReference type="PANTHER" id="PTHR11472:SF41">
    <property type="entry name" value="ATP-DEPENDENT DNA HELICASE DDX11-RELATED"/>
    <property type="match status" value="1"/>
</dbReference>
<proteinExistence type="inferred from homology"/>
<keyword evidence="24" id="KW-0234">DNA repair</keyword>
<evidence type="ECO:0000256" key="26">
    <source>
        <dbReference type="ARBA" id="ARBA00023235"/>
    </source>
</evidence>
<keyword evidence="17" id="KW-0694">RNA-binding</keyword>
<dbReference type="GO" id="GO:0051539">
    <property type="term" value="F:4 iron, 4 sulfur cluster binding"/>
    <property type="evidence" value="ECO:0007669"/>
    <property type="project" value="UniProtKB-KW"/>
</dbReference>
<dbReference type="GO" id="GO:0005524">
    <property type="term" value="F:ATP binding"/>
    <property type="evidence" value="ECO:0007669"/>
    <property type="project" value="UniProtKB-KW"/>
</dbReference>
<dbReference type="EC" id="5.6.2.3" evidence="28"/>
<feature type="region of interest" description="Disordered" evidence="33">
    <location>
        <begin position="149"/>
        <end position="212"/>
    </location>
</feature>
<keyword evidence="13" id="KW-0227">DNA damage</keyword>
<keyword evidence="7" id="KW-0217">Developmental protein</keyword>
<reference evidence="35" key="1">
    <citation type="submission" date="2018-07" db="EMBL/GenBank/DDBJ databases">
        <title>Comparative genomics of catfishes provides insights into carnivory and benthic adaptation.</title>
        <authorList>
            <person name="Zhang Y."/>
            <person name="Wang D."/>
            <person name="Peng Z."/>
            <person name="Zheng S."/>
            <person name="Shao F."/>
            <person name="Tao W."/>
        </authorList>
    </citation>
    <scope>NUCLEOTIDE SEQUENCE</scope>
    <source>
        <strain evidence="35">Chongqing</strain>
    </source>
</reference>
<evidence type="ECO:0000256" key="6">
    <source>
        <dbReference type="ARBA" id="ARBA00008435"/>
    </source>
</evidence>